<keyword evidence="1" id="KW-1133">Transmembrane helix</keyword>
<evidence type="ECO:0000313" key="3">
    <source>
        <dbReference type="Proteomes" id="UP001165590"/>
    </source>
</evidence>
<evidence type="ECO:0000256" key="1">
    <source>
        <dbReference type="SAM" id="Phobius"/>
    </source>
</evidence>
<proteinExistence type="predicted"/>
<feature type="transmembrane region" description="Helical" evidence="1">
    <location>
        <begin position="12"/>
        <end position="37"/>
    </location>
</feature>
<protein>
    <submittedName>
        <fullName evidence="2">Uncharacterized protein</fullName>
    </submittedName>
</protein>
<comment type="caution">
    <text evidence="2">The sequence shown here is derived from an EMBL/GenBank/DDBJ whole genome shotgun (WGS) entry which is preliminary data.</text>
</comment>
<keyword evidence="1" id="KW-0812">Transmembrane</keyword>
<reference evidence="2" key="1">
    <citation type="journal article" date="2022" name="bioRxiv">
        <title>Discovery and biosynthetic assessment of Streptomyces ortus sp nov. isolated from a deep-sea sponge.</title>
        <authorList>
            <person name="Williams S.E."/>
        </authorList>
    </citation>
    <scope>NUCLEOTIDE SEQUENCE</scope>
    <source>
        <strain evidence="2">A15ISP2-DRY2</strain>
    </source>
</reference>
<dbReference type="EMBL" id="JAIFZO010000002">
    <property type="protein sequence ID" value="MCX4235250.1"/>
    <property type="molecule type" value="Genomic_DNA"/>
</dbReference>
<dbReference type="RefSeq" id="WP_267027964.1">
    <property type="nucleotide sequence ID" value="NZ_JAIFZO010000002.1"/>
</dbReference>
<dbReference type="Proteomes" id="UP001165590">
    <property type="component" value="Unassembled WGS sequence"/>
</dbReference>
<gene>
    <name evidence="2" type="ORF">K3769_21145</name>
</gene>
<organism evidence="2 3">
    <name type="scientific">Streptomyces ortus</name>
    <dbReference type="NCBI Taxonomy" id="2867268"/>
    <lineage>
        <taxon>Bacteria</taxon>
        <taxon>Bacillati</taxon>
        <taxon>Actinomycetota</taxon>
        <taxon>Actinomycetes</taxon>
        <taxon>Kitasatosporales</taxon>
        <taxon>Streptomycetaceae</taxon>
        <taxon>Streptomyces</taxon>
    </lineage>
</organism>
<keyword evidence="3" id="KW-1185">Reference proteome</keyword>
<sequence length="55" mass="5808">MSVAWRRRFKLLGAVLLMIASVLYKVLYFAVLVLLAVSSGKRGSSSSSSSDGGDG</sequence>
<accession>A0ABT3V5I4</accession>
<keyword evidence="1" id="KW-0472">Membrane</keyword>
<evidence type="ECO:0000313" key="2">
    <source>
        <dbReference type="EMBL" id="MCX4235250.1"/>
    </source>
</evidence>
<name>A0ABT3V5I4_9ACTN</name>